<feature type="domain" description="IPT/TIG" evidence="1">
    <location>
        <begin position="3"/>
        <end position="81"/>
    </location>
</feature>
<evidence type="ECO:0000313" key="3">
    <source>
        <dbReference type="EnsemblProtists" id="EKX36450"/>
    </source>
</evidence>
<reference evidence="2 4" key="1">
    <citation type="journal article" date="2012" name="Nature">
        <title>Algal genomes reveal evolutionary mosaicism and the fate of nucleomorphs.</title>
        <authorList>
            <consortium name="DOE Joint Genome Institute"/>
            <person name="Curtis B.A."/>
            <person name="Tanifuji G."/>
            <person name="Burki F."/>
            <person name="Gruber A."/>
            <person name="Irimia M."/>
            <person name="Maruyama S."/>
            <person name="Arias M.C."/>
            <person name="Ball S.G."/>
            <person name="Gile G.H."/>
            <person name="Hirakawa Y."/>
            <person name="Hopkins J.F."/>
            <person name="Kuo A."/>
            <person name="Rensing S.A."/>
            <person name="Schmutz J."/>
            <person name="Symeonidi A."/>
            <person name="Elias M."/>
            <person name="Eveleigh R.J."/>
            <person name="Herman E.K."/>
            <person name="Klute M.J."/>
            <person name="Nakayama T."/>
            <person name="Obornik M."/>
            <person name="Reyes-Prieto A."/>
            <person name="Armbrust E.V."/>
            <person name="Aves S.J."/>
            <person name="Beiko R.G."/>
            <person name="Coutinho P."/>
            <person name="Dacks J.B."/>
            <person name="Durnford D.G."/>
            <person name="Fast N.M."/>
            <person name="Green B.R."/>
            <person name="Grisdale C.J."/>
            <person name="Hempel F."/>
            <person name="Henrissat B."/>
            <person name="Hoppner M.P."/>
            <person name="Ishida K."/>
            <person name="Kim E."/>
            <person name="Koreny L."/>
            <person name="Kroth P.G."/>
            <person name="Liu Y."/>
            <person name="Malik S.B."/>
            <person name="Maier U.G."/>
            <person name="McRose D."/>
            <person name="Mock T."/>
            <person name="Neilson J.A."/>
            <person name="Onodera N.T."/>
            <person name="Poole A.M."/>
            <person name="Pritham E.J."/>
            <person name="Richards T.A."/>
            <person name="Rocap G."/>
            <person name="Roy S.W."/>
            <person name="Sarai C."/>
            <person name="Schaack S."/>
            <person name="Shirato S."/>
            <person name="Slamovits C.H."/>
            <person name="Spencer D.F."/>
            <person name="Suzuki S."/>
            <person name="Worden A.Z."/>
            <person name="Zauner S."/>
            <person name="Barry K."/>
            <person name="Bell C."/>
            <person name="Bharti A.K."/>
            <person name="Crow J.A."/>
            <person name="Grimwood J."/>
            <person name="Kramer R."/>
            <person name="Lindquist E."/>
            <person name="Lucas S."/>
            <person name="Salamov A."/>
            <person name="McFadden G.I."/>
            <person name="Lane C.E."/>
            <person name="Keeling P.J."/>
            <person name="Gray M.W."/>
            <person name="Grigoriev I.V."/>
            <person name="Archibald J.M."/>
        </authorList>
    </citation>
    <scope>NUCLEOTIDE SEQUENCE</scope>
    <source>
        <strain evidence="2 4">CCMP2712</strain>
    </source>
</reference>
<protein>
    <recommendedName>
        <fullName evidence="1">IPT/TIG domain-containing protein</fullName>
    </recommendedName>
</protein>
<feature type="domain" description="IPT/TIG" evidence="1">
    <location>
        <begin position="918"/>
        <end position="982"/>
    </location>
</feature>
<dbReference type="RefSeq" id="XP_005823430.1">
    <property type="nucleotide sequence ID" value="XM_005823373.1"/>
</dbReference>
<accession>L1IKX6</accession>
<dbReference type="InterPro" id="IPR014756">
    <property type="entry name" value="Ig_E-set"/>
</dbReference>
<gene>
    <name evidence="2" type="ORF">GUITHDRAFT_145720</name>
</gene>
<dbReference type="PaxDb" id="55529-EKX36450"/>
<dbReference type="InterPro" id="IPR013783">
    <property type="entry name" value="Ig-like_fold"/>
</dbReference>
<dbReference type="Pfam" id="PF01833">
    <property type="entry name" value="TIG"/>
    <property type="match status" value="4"/>
</dbReference>
<dbReference type="SUPFAM" id="SSF81296">
    <property type="entry name" value="E set domains"/>
    <property type="match status" value="1"/>
</dbReference>
<dbReference type="PANTHER" id="PTHR23361">
    <property type="entry name" value="MUCIN"/>
    <property type="match status" value="1"/>
</dbReference>
<proteinExistence type="predicted"/>
<name>L1IKX6_GUITC</name>
<feature type="domain" description="IPT/TIG" evidence="1">
    <location>
        <begin position="210"/>
        <end position="272"/>
    </location>
</feature>
<organism evidence="2">
    <name type="scientific">Guillardia theta (strain CCMP2712)</name>
    <name type="common">Cryptophyte</name>
    <dbReference type="NCBI Taxonomy" id="905079"/>
    <lineage>
        <taxon>Eukaryota</taxon>
        <taxon>Cryptophyceae</taxon>
        <taxon>Pyrenomonadales</taxon>
        <taxon>Geminigeraceae</taxon>
        <taxon>Guillardia</taxon>
    </lineage>
</organism>
<sequence length="2612" mass="282391">MRIHQLAPSNLPGTGMVNLTVIGSNFGAQDYTPNLLVMRPNGLVSCPFTHWASESCLICRAPAGFGKELQIIVQVSDQELTSEGILSFDVPSIFSIEPACSPTFGLQEVWIRGKNFGKLNTKEIYCKTDEKNVTVCQTLGYVSLLVPRIFIGISECTSARWFSDDLVYCKTVEGTGHSLIVKVDVGNQTGYLSSAFTYHAPVVLNSTRVVSSHQEVELTGSSFGFFSSTPKASIGLTPCEFTFYFSDSSLTCKVSSGVGQDLTIAVTVGSSLQSNISCYLASLSSGDIDAQSLTDLMTGGHADFCKHLSQLSAYGKYTRYERALFTYGGTLNSSELNVSAGSTAASQQNIGPDEHRILLSLPGSKYGSFDSSASVRVGLTAASATHWISDSIIWVKPSFGLSDNLDLQLTIANQRATFFSAFSYDVASIQDTLTLLSLLDPQSHNDSYAHIVPGINSPALGNVYGAIILISGGIVDSSPRASLGTVAHSTAWISDTFILVKVAQGSGSGVDFSITIQGISRGGGSACQVFSYDLPSAQFVSHAHDVFTAPSLPEMIPNFPCEGGNPFLIFGSNLGSHANSLKSNLHKTASEFTLWRSDIVIYGKVPAGLNPVLFSQVRITSDLQISTTSQLFSYDSPAFSLISPSNIPTLGSKPNISQAGGISISASNFGTSLYSLGLRVDGTSASHTLWTSDTRINCYFARGIGRNWKLTASMNQLYYTQSRTVSYDVAVLKSSNGTIWNYTLQYVNESCIQEQVVNQIAASTCLNSTTEGSCNNSYWYNFFLSTNWSSQSAVLELLPATLWERWLLNCSDQTQLDGNSPGSNSATRGEAYITFDGSSLSSFDQSPRTRVGRSSAQLTAWISDSSTVAKLCAGHDYYLIVTATVAEQYRSLSEIFTYDAAVLQKIVPPERPPSALPSAAEITLFGSALGEYDTSSLISVGGTFCQYSRWSSDTSMICAVSNGVGVEKDVVLQMQSSYGGLLQSSSFASFLLVSIIDSIQVIGGANVHVVRIAIDTFIMGFQTDSNLPYYSPLGSSNFIIDGFLKSPTASSDNLPLSGKDAILFRNMTASWNQSYGRLNLSLAPGARLTAGYLLEISFEIKNPLTKQPPIIPVIWLQGRTPISPKRMDGFALNSTIAPRFDYTFVNFSSPVLYGLTTLRFEFRPNADMEPGTNVTISGLKGSTTVQNLELELLGPASSIFTSSYFINMTNKTYGLLCNGTVKGILDTNPRNIKLDACDCVKLGYYINIKNESRQIVQIISLQSCTLYIDTAFTVVQAGFSIYNEPEYIISTGQDYAVHVSSPGKAVWLPLAGCTPMPANGQRICLPLDGSLMLSSNTKIRSGTVIVFEIRLRNSRNAQAALTPSISATGFLNFEIQSMNGFALLADSYPSFPYTNVKSNSNVRFGVNTFTVYLSTNVDIEGPAVLAVEGIQGIESVDSTSILLNGANASLFTNSLAAWNQQSGSITCNLNTGSTIKGVGNLDELIIASPGWGYEDGRLHIHNASGRGFRADFVVNPEGSIKLINILSAGYGYFADFSFDFYFANKDVSMTYTITKVYVQNDLTSFYMHGCSFPGTLSAVEPHGSGFEGFYEVSDGAILNVRLTKNGQDYLSKPVLVTNDTSCRCGSGIEEVIIVNAGANLTSTGRLQLSTLNVGSGFAASFSAFPNGSLSKVTVETVGSGYYSGVVDWVLLCFDEANSIYFECSGGVQLSFLVGKSSATPGGLENCVGLYWANSAEVLRVSRVISFDFSLRNNDLAISQQYVSIALNTSTVAIPKTIAKNSILPSNSYPKFLIKDIASSSSVSYATTLLTVTLLPNGDLLPGEKITISGLYGSSTPSSLIEISQGDQIFVRLAPWNVDAGTIILTIGKDKRMRSDIATVLSFQLRNSEVENLKAIAYIESTVDGSWDAPLRNLTKFSDGYMPIERECMNMETFDVDEMGRSILACTFDASTLPCCNEYSTSCCSLLNGKFQPYFWMKNISSSSSVAGAITTITVSLAATATIGAPSEITLSGFKDAGFKTANISGEYLDLAGPNAGTFTSSHASWNEEAGNVTLSFVGSRTLTVQTPTIFSFQIRNPYKLNDGSKVLISSSGRGSGVIFIAEQTMIGLVYNTSTYISVTLVFNALLVSPARIIIEGLDGFEFNQRNSSTIQSKIWESVYSGTAQFSNGSALVTLDATASSVDGAYTGMILLILFNDTNQPFWRFSIQSYFGKTKLATLKKEIPAMPILVSIGSVVIMTNNYYLDDNSASFSDGNFFVALKAGQTISPSPSEFVFMIDVVQTGRIGGSRIVSVAVDGVLPFQKTNFEIAQIEPIGPPSFVTASVYTTSNVLGGWNTIFVTLSINFDVRDHSCSSASFCFAFTITGLTNFQSEEIFHTGGQSKDSIAMVDWNRNKGILIVYLKNDIEIYPLEVLQFSFTLLNSMYMVEPLTTYVSSNSPQSIDRQQMTEGHSIDQDQMISLWFELRNPYPGFEVVDNLTISSYGAMNFNATIPSKVSPIENASLTSSLISWSSEVTSGYNNFSVTIAGNFMLEPGAQFLLQVPAFEYANLEWNTDKRSTIVTFTITFMSNVQVFLLAKAEHGTLEFGERLLTKAQNWINVVRIVPLDLRYYHNT</sequence>
<dbReference type="GeneID" id="17293210"/>
<reference evidence="3" key="3">
    <citation type="submission" date="2015-06" db="UniProtKB">
        <authorList>
            <consortium name="EnsemblProtists"/>
        </authorList>
    </citation>
    <scope>IDENTIFICATION</scope>
</reference>
<keyword evidence="4" id="KW-1185">Reference proteome</keyword>
<evidence type="ECO:0000259" key="1">
    <source>
        <dbReference type="Pfam" id="PF01833"/>
    </source>
</evidence>
<dbReference type="Proteomes" id="UP000011087">
    <property type="component" value="Unassembled WGS sequence"/>
</dbReference>
<dbReference type="KEGG" id="gtt:GUITHDRAFT_145720"/>
<dbReference type="Gene3D" id="2.60.40.10">
    <property type="entry name" value="Immunoglobulins"/>
    <property type="match status" value="1"/>
</dbReference>
<reference evidence="4" key="2">
    <citation type="submission" date="2012-11" db="EMBL/GenBank/DDBJ databases">
        <authorList>
            <person name="Kuo A."/>
            <person name="Curtis B.A."/>
            <person name="Tanifuji G."/>
            <person name="Burki F."/>
            <person name="Gruber A."/>
            <person name="Irimia M."/>
            <person name="Maruyama S."/>
            <person name="Arias M.C."/>
            <person name="Ball S.G."/>
            <person name="Gile G.H."/>
            <person name="Hirakawa Y."/>
            <person name="Hopkins J.F."/>
            <person name="Rensing S.A."/>
            <person name="Schmutz J."/>
            <person name="Symeonidi A."/>
            <person name="Elias M."/>
            <person name="Eveleigh R.J."/>
            <person name="Herman E.K."/>
            <person name="Klute M.J."/>
            <person name="Nakayama T."/>
            <person name="Obornik M."/>
            <person name="Reyes-Prieto A."/>
            <person name="Armbrust E.V."/>
            <person name="Aves S.J."/>
            <person name="Beiko R.G."/>
            <person name="Coutinho P."/>
            <person name="Dacks J.B."/>
            <person name="Durnford D.G."/>
            <person name="Fast N.M."/>
            <person name="Green B.R."/>
            <person name="Grisdale C."/>
            <person name="Hempe F."/>
            <person name="Henrissat B."/>
            <person name="Hoppner M.P."/>
            <person name="Ishida K.-I."/>
            <person name="Kim E."/>
            <person name="Koreny L."/>
            <person name="Kroth P.G."/>
            <person name="Liu Y."/>
            <person name="Malik S.-B."/>
            <person name="Maier U.G."/>
            <person name="McRose D."/>
            <person name="Mock T."/>
            <person name="Neilson J.A."/>
            <person name="Onodera N.T."/>
            <person name="Poole A.M."/>
            <person name="Pritham E.J."/>
            <person name="Richards T.A."/>
            <person name="Rocap G."/>
            <person name="Roy S.W."/>
            <person name="Sarai C."/>
            <person name="Schaack S."/>
            <person name="Shirato S."/>
            <person name="Slamovits C.H."/>
            <person name="Spencer D.F."/>
            <person name="Suzuki S."/>
            <person name="Worden A.Z."/>
            <person name="Zauner S."/>
            <person name="Barry K."/>
            <person name="Bell C."/>
            <person name="Bharti A.K."/>
            <person name="Crow J.A."/>
            <person name="Grimwood J."/>
            <person name="Kramer R."/>
            <person name="Lindquist E."/>
            <person name="Lucas S."/>
            <person name="Salamov A."/>
            <person name="McFadden G.I."/>
            <person name="Lane C.E."/>
            <person name="Keeling P.J."/>
            <person name="Gray M.W."/>
            <person name="Grigoriev I.V."/>
            <person name="Archibald J.M."/>
        </authorList>
    </citation>
    <scope>NUCLEOTIDE SEQUENCE</scope>
    <source>
        <strain evidence="4">CCMP2712</strain>
    </source>
</reference>
<dbReference type="InterPro" id="IPR002909">
    <property type="entry name" value="IPT_dom"/>
</dbReference>
<dbReference type="HOGENOM" id="CLU_227830_0_0_1"/>
<dbReference type="CDD" id="cd00102">
    <property type="entry name" value="IPT"/>
    <property type="match status" value="1"/>
</dbReference>
<feature type="domain" description="IPT/TIG" evidence="1">
    <location>
        <begin position="91"/>
        <end position="198"/>
    </location>
</feature>
<dbReference type="PANTHER" id="PTHR23361:SF19">
    <property type="entry name" value="IPT_TIG DOMAIN-CONTAINING PROTEIN-RELATED"/>
    <property type="match status" value="1"/>
</dbReference>
<evidence type="ECO:0000313" key="4">
    <source>
        <dbReference type="Proteomes" id="UP000011087"/>
    </source>
</evidence>
<dbReference type="EMBL" id="JH993073">
    <property type="protein sequence ID" value="EKX36450.1"/>
    <property type="molecule type" value="Genomic_DNA"/>
</dbReference>
<evidence type="ECO:0000313" key="2">
    <source>
        <dbReference type="EMBL" id="EKX36450.1"/>
    </source>
</evidence>
<dbReference type="EnsemblProtists" id="EKX36450">
    <property type="protein sequence ID" value="EKX36450"/>
    <property type="gene ID" value="GUITHDRAFT_145720"/>
</dbReference>